<evidence type="ECO:0000313" key="5">
    <source>
        <dbReference type="Proteomes" id="UP001597068"/>
    </source>
</evidence>
<dbReference type="Gene3D" id="1.10.357.10">
    <property type="entry name" value="Tetracycline Repressor, domain 2"/>
    <property type="match status" value="1"/>
</dbReference>
<dbReference type="Pfam" id="PF17940">
    <property type="entry name" value="TetR_C_31"/>
    <property type="match status" value="1"/>
</dbReference>
<name>A0ABW3GBU2_9NOCA</name>
<dbReference type="InterPro" id="IPR009057">
    <property type="entry name" value="Homeodomain-like_sf"/>
</dbReference>
<comment type="caution">
    <text evidence="4">The sequence shown here is derived from an EMBL/GenBank/DDBJ whole genome shotgun (WGS) entry which is preliminary data.</text>
</comment>
<keyword evidence="5" id="KW-1185">Reference proteome</keyword>
<dbReference type="PROSITE" id="PS50977">
    <property type="entry name" value="HTH_TETR_2"/>
    <property type="match status" value="1"/>
</dbReference>
<dbReference type="RefSeq" id="WP_253645948.1">
    <property type="nucleotide sequence ID" value="NZ_BAAAMO010000002.1"/>
</dbReference>
<evidence type="ECO:0000259" key="3">
    <source>
        <dbReference type="PROSITE" id="PS50977"/>
    </source>
</evidence>
<sequence>MTSAATPKGLRRRARLIAAAGDLLMEGGFDAVRHRAVADRAQLPLASTTYYFESLEDLVVEAVTHVSHHDEDAIRDRATHLARRRRGCEASAEALADVFVGSDEDRDLLVTRCETVVLAQRFPRLRPLLANRGKLIGELHHEVLGKSHRSPTPGGVAHLMAVEEGAVVRALSDCVDDVHALTYEALCHVVETLAPSDR</sequence>
<reference evidence="5" key="1">
    <citation type="journal article" date="2019" name="Int. J. Syst. Evol. Microbiol.">
        <title>The Global Catalogue of Microorganisms (GCM) 10K type strain sequencing project: providing services to taxonomists for standard genome sequencing and annotation.</title>
        <authorList>
            <consortium name="The Broad Institute Genomics Platform"/>
            <consortium name="The Broad Institute Genome Sequencing Center for Infectious Disease"/>
            <person name="Wu L."/>
            <person name="Ma J."/>
        </authorList>
    </citation>
    <scope>NUCLEOTIDE SEQUENCE [LARGE SCALE GENOMIC DNA]</scope>
    <source>
        <strain evidence="5">CCUG 50873</strain>
    </source>
</reference>
<dbReference type="SUPFAM" id="SSF46689">
    <property type="entry name" value="Homeodomain-like"/>
    <property type="match status" value="1"/>
</dbReference>
<feature type="DNA-binding region" description="H-T-H motif" evidence="2">
    <location>
        <begin position="33"/>
        <end position="52"/>
    </location>
</feature>
<evidence type="ECO:0000256" key="2">
    <source>
        <dbReference type="PROSITE-ProRule" id="PRU00335"/>
    </source>
</evidence>
<accession>A0ABW3GBU2</accession>
<dbReference type="Proteomes" id="UP001597068">
    <property type="component" value="Unassembled WGS sequence"/>
</dbReference>
<evidence type="ECO:0000256" key="1">
    <source>
        <dbReference type="ARBA" id="ARBA00023125"/>
    </source>
</evidence>
<dbReference type="EMBL" id="JBHTIL010000001">
    <property type="protein sequence ID" value="MFD0926159.1"/>
    <property type="molecule type" value="Genomic_DNA"/>
</dbReference>
<feature type="domain" description="HTH tetR-type" evidence="3">
    <location>
        <begin position="10"/>
        <end position="70"/>
    </location>
</feature>
<keyword evidence="1 2" id="KW-0238">DNA-binding</keyword>
<organism evidence="4 5">
    <name type="scientific">Williamsia deligens</name>
    <dbReference type="NCBI Taxonomy" id="321325"/>
    <lineage>
        <taxon>Bacteria</taxon>
        <taxon>Bacillati</taxon>
        <taxon>Actinomycetota</taxon>
        <taxon>Actinomycetes</taxon>
        <taxon>Mycobacteriales</taxon>
        <taxon>Nocardiaceae</taxon>
        <taxon>Williamsia</taxon>
    </lineage>
</organism>
<protein>
    <submittedName>
        <fullName evidence="4">TetR/AcrR family transcriptional regulator</fullName>
    </submittedName>
</protein>
<proteinExistence type="predicted"/>
<dbReference type="InterPro" id="IPR001647">
    <property type="entry name" value="HTH_TetR"/>
</dbReference>
<dbReference type="InterPro" id="IPR041583">
    <property type="entry name" value="TetR_C_31"/>
</dbReference>
<evidence type="ECO:0000313" key="4">
    <source>
        <dbReference type="EMBL" id="MFD0926159.1"/>
    </source>
</evidence>
<gene>
    <name evidence="4" type="ORF">ACFQ04_10470</name>
</gene>